<evidence type="ECO:0000313" key="2">
    <source>
        <dbReference type="EMBL" id="PPQ39805.1"/>
    </source>
</evidence>
<proteinExistence type="predicted"/>
<keyword evidence="3" id="KW-1185">Reference proteome</keyword>
<dbReference type="InterPro" id="IPR019291">
    <property type="entry name" value="Host_attachment_protein"/>
</dbReference>
<comment type="caution">
    <text evidence="2">The sequence shown here is derived from an EMBL/GenBank/DDBJ whole genome shotgun (WGS) entry which is preliminary data.</text>
</comment>
<gene>
    <name evidence="2" type="ORF">CCS01_00885</name>
</gene>
<accession>A0A2S6NP51</accession>
<dbReference type="EMBL" id="NHRY01000030">
    <property type="protein sequence ID" value="PPQ39805.1"/>
    <property type="molecule type" value="Genomic_DNA"/>
</dbReference>
<protein>
    <recommendedName>
        <fullName evidence="4">Host attachment protein</fullName>
    </recommendedName>
</protein>
<name>A0A2S6NP51_RHOGL</name>
<organism evidence="2 3">
    <name type="scientific">Rhodopila globiformis</name>
    <name type="common">Rhodopseudomonas globiformis</name>
    <dbReference type="NCBI Taxonomy" id="1071"/>
    <lineage>
        <taxon>Bacteria</taxon>
        <taxon>Pseudomonadati</taxon>
        <taxon>Pseudomonadota</taxon>
        <taxon>Alphaproteobacteria</taxon>
        <taxon>Acetobacterales</taxon>
        <taxon>Acetobacteraceae</taxon>
        <taxon>Rhodopila</taxon>
    </lineage>
</organism>
<evidence type="ECO:0008006" key="4">
    <source>
        <dbReference type="Google" id="ProtNLM"/>
    </source>
</evidence>
<dbReference type="AlphaFoldDB" id="A0A2S6NP51"/>
<reference evidence="2 3" key="1">
    <citation type="journal article" date="2018" name="Arch. Microbiol.">
        <title>New insights into the metabolic potential of the phototrophic purple bacterium Rhodopila globiformis DSM 161(T) from its draft genome sequence and evidence for a vanadium-dependent nitrogenase.</title>
        <authorList>
            <person name="Imhoff J.F."/>
            <person name="Rahn T."/>
            <person name="Kunzel S."/>
            <person name="Neulinger S.C."/>
        </authorList>
    </citation>
    <scope>NUCLEOTIDE SEQUENCE [LARGE SCALE GENOMIC DNA]</scope>
    <source>
        <strain evidence="2 3">DSM 161</strain>
    </source>
</reference>
<evidence type="ECO:0000313" key="3">
    <source>
        <dbReference type="Proteomes" id="UP000239724"/>
    </source>
</evidence>
<feature type="compositionally biased region" description="Low complexity" evidence="1">
    <location>
        <begin position="1"/>
        <end position="14"/>
    </location>
</feature>
<sequence>MPVAIGAGAPTAPRRPAEPGGDRPGTIAHSHAPPGYAPPGHDPHMLETETFAKVVGGQLNAAARRQDFDDLILVAPPRTLKTIHDTLDAATRERVILILEQDLMRTSAQDLLLHVEAWMFRCGDRVDTPSE</sequence>
<evidence type="ECO:0000256" key="1">
    <source>
        <dbReference type="SAM" id="MobiDB-lite"/>
    </source>
</evidence>
<dbReference type="Pfam" id="PF10116">
    <property type="entry name" value="Host_attach"/>
    <property type="match status" value="1"/>
</dbReference>
<feature type="region of interest" description="Disordered" evidence="1">
    <location>
        <begin position="1"/>
        <end position="45"/>
    </location>
</feature>
<dbReference type="Proteomes" id="UP000239724">
    <property type="component" value="Unassembled WGS sequence"/>
</dbReference>